<organism evidence="1 2">
    <name type="scientific">Dreissena polymorpha</name>
    <name type="common">Zebra mussel</name>
    <name type="synonym">Mytilus polymorpha</name>
    <dbReference type="NCBI Taxonomy" id="45954"/>
    <lineage>
        <taxon>Eukaryota</taxon>
        <taxon>Metazoa</taxon>
        <taxon>Spiralia</taxon>
        <taxon>Lophotrochozoa</taxon>
        <taxon>Mollusca</taxon>
        <taxon>Bivalvia</taxon>
        <taxon>Autobranchia</taxon>
        <taxon>Heteroconchia</taxon>
        <taxon>Euheterodonta</taxon>
        <taxon>Imparidentia</taxon>
        <taxon>Neoheterodontei</taxon>
        <taxon>Myida</taxon>
        <taxon>Dreissenoidea</taxon>
        <taxon>Dreissenidae</taxon>
        <taxon>Dreissena</taxon>
    </lineage>
</organism>
<evidence type="ECO:0000313" key="1">
    <source>
        <dbReference type="EMBL" id="KAH3729575.1"/>
    </source>
</evidence>
<dbReference type="Proteomes" id="UP000828390">
    <property type="component" value="Unassembled WGS sequence"/>
</dbReference>
<proteinExistence type="predicted"/>
<sequence>MACYRNSACLGPDVEKMKSPFREKVILLSILGCRAAGGLEAGRLKAPWHWHELFLAKEAKIWSFRSALMPHVSCLQKGNLL</sequence>
<comment type="caution">
    <text evidence="1">The sequence shown here is derived from an EMBL/GenBank/DDBJ whole genome shotgun (WGS) entry which is preliminary data.</text>
</comment>
<gene>
    <name evidence="1" type="ORF">DPMN_055546</name>
</gene>
<reference evidence="1" key="2">
    <citation type="submission" date="2020-11" db="EMBL/GenBank/DDBJ databases">
        <authorList>
            <person name="McCartney M.A."/>
            <person name="Auch B."/>
            <person name="Kono T."/>
            <person name="Mallez S."/>
            <person name="Becker A."/>
            <person name="Gohl D.M."/>
            <person name="Silverstein K.A.T."/>
            <person name="Koren S."/>
            <person name="Bechman K.B."/>
            <person name="Herman A."/>
            <person name="Abrahante J.E."/>
            <person name="Garbe J."/>
        </authorList>
    </citation>
    <scope>NUCLEOTIDE SEQUENCE</scope>
    <source>
        <strain evidence="1">Duluth1</strain>
        <tissue evidence="1">Whole animal</tissue>
    </source>
</reference>
<dbReference type="EMBL" id="JAIWYP010000012">
    <property type="protein sequence ID" value="KAH3729575.1"/>
    <property type="molecule type" value="Genomic_DNA"/>
</dbReference>
<protein>
    <submittedName>
        <fullName evidence="1">Uncharacterized protein</fullName>
    </submittedName>
</protein>
<accession>A0A9D4CST7</accession>
<reference evidence="1" key="1">
    <citation type="journal article" date="2019" name="bioRxiv">
        <title>The Genome of the Zebra Mussel, Dreissena polymorpha: A Resource for Invasive Species Research.</title>
        <authorList>
            <person name="McCartney M.A."/>
            <person name="Auch B."/>
            <person name="Kono T."/>
            <person name="Mallez S."/>
            <person name="Zhang Y."/>
            <person name="Obille A."/>
            <person name="Becker A."/>
            <person name="Abrahante J.E."/>
            <person name="Garbe J."/>
            <person name="Badalamenti J.P."/>
            <person name="Herman A."/>
            <person name="Mangelson H."/>
            <person name="Liachko I."/>
            <person name="Sullivan S."/>
            <person name="Sone E.D."/>
            <person name="Koren S."/>
            <person name="Silverstein K.A.T."/>
            <person name="Beckman K.B."/>
            <person name="Gohl D.M."/>
        </authorList>
    </citation>
    <scope>NUCLEOTIDE SEQUENCE</scope>
    <source>
        <strain evidence="1">Duluth1</strain>
        <tissue evidence="1">Whole animal</tissue>
    </source>
</reference>
<keyword evidence="2" id="KW-1185">Reference proteome</keyword>
<evidence type="ECO:0000313" key="2">
    <source>
        <dbReference type="Proteomes" id="UP000828390"/>
    </source>
</evidence>
<dbReference type="AlphaFoldDB" id="A0A9D4CST7"/>
<name>A0A9D4CST7_DREPO</name>